<gene>
    <name evidence="1" type="ORF">HMPREF9003_0223</name>
</gene>
<sequence length="158" mass="17569">MADVIHDLSVRDPLDAEALIDTMLKRLDFNAAGFDKVVVLPRDMAFTDSYVMDHDVVIWHCGAPSQPDWNLKAWVWRFTLSLTVVNREPERNHDIAAFLHRSISQWPYDKGTGFGKIGAIPDNPGFQLTSIGDVVTTKTAVVRSCTKLVQAGSLSITD</sequence>
<evidence type="ECO:0000313" key="2">
    <source>
        <dbReference type="Proteomes" id="UP000003457"/>
    </source>
</evidence>
<dbReference type="Proteomes" id="UP000003457">
    <property type="component" value="Unassembled WGS sequence"/>
</dbReference>
<evidence type="ECO:0000313" key="1">
    <source>
        <dbReference type="EMBL" id="EFO78156.1"/>
    </source>
</evidence>
<dbReference type="AlphaFoldDB" id="A0AB72Z1X0"/>
<protein>
    <submittedName>
        <fullName evidence="1">Uncharacterized protein</fullName>
    </submittedName>
</protein>
<comment type="caution">
    <text evidence="1">The sequence shown here is derived from an EMBL/GenBank/DDBJ whole genome shotgun (WGS) entry which is preliminary data.</text>
</comment>
<dbReference type="RefSeq" id="WP_003842210.1">
    <property type="nucleotide sequence ID" value="NZ_AEHJ01000011.1"/>
</dbReference>
<organism evidence="1 2">
    <name type="scientific">Bifidobacterium dentium JCVIHMP022</name>
    <dbReference type="NCBI Taxonomy" id="553191"/>
    <lineage>
        <taxon>Bacteria</taxon>
        <taxon>Bacillati</taxon>
        <taxon>Actinomycetota</taxon>
        <taxon>Actinomycetes</taxon>
        <taxon>Bifidobacteriales</taxon>
        <taxon>Bifidobacteriaceae</taxon>
        <taxon>Bifidobacterium</taxon>
    </lineage>
</organism>
<dbReference type="EMBL" id="AEHJ01000011">
    <property type="protein sequence ID" value="EFO78156.1"/>
    <property type="molecule type" value="Genomic_DNA"/>
</dbReference>
<name>A0AB72Z1X0_9BIFI</name>
<accession>A0AB72Z1X0</accession>
<reference evidence="1 2" key="1">
    <citation type="submission" date="2010-10" db="EMBL/GenBank/DDBJ databases">
        <authorList>
            <person name="Durkin A.S."/>
            <person name="Madupu R."/>
            <person name="Torralba M."/>
            <person name="Gillis M."/>
            <person name="Methe B."/>
            <person name="Sutton G."/>
            <person name="Nelson K.E."/>
        </authorList>
    </citation>
    <scope>NUCLEOTIDE SEQUENCE [LARGE SCALE GENOMIC DNA]</scope>
    <source>
        <strain evidence="1 2">JCVIHMP022</strain>
    </source>
</reference>
<proteinExistence type="predicted"/>